<dbReference type="Gene3D" id="1.20.1250.20">
    <property type="entry name" value="MFS general substrate transporter like domains"/>
    <property type="match status" value="3"/>
</dbReference>
<feature type="transmembrane region" description="Helical" evidence="6">
    <location>
        <begin position="517"/>
        <end position="545"/>
    </location>
</feature>
<proteinExistence type="inferred from homology"/>
<comment type="subcellular location">
    <subcellularLocation>
        <location evidence="1">Membrane</location>
        <topology evidence="1">Multi-pass membrane protein</topology>
    </subcellularLocation>
</comment>
<feature type="transmembrane region" description="Helical" evidence="6">
    <location>
        <begin position="688"/>
        <end position="706"/>
    </location>
</feature>
<reference evidence="9" key="1">
    <citation type="submission" date="2025-08" db="UniProtKB">
        <authorList>
            <consortium name="RefSeq"/>
        </authorList>
    </citation>
    <scope>IDENTIFICATION</scope>
    <source>
        <strain evidence="9">Ishihara</strain>
        <tissue evidence="9">Whole body</tissue>
    </source>
</reference>
<accession>A0A9J7EL90</accession>
<feature type="transmembrane region" description="Helical" evidence="6">
    <location>
        <begin position="447"/>
        <end position="464"/>
    </location>
</feature>
<name>A0A9J7EL90_SPOLT</name>
<dbReference type="CDD" id="cd17335">
    <property type="entry name" value="MFS_MFSD6"/>
    <property type="match status" value="1"/>
</dbReference>
<dbReference type="KEGG" id="sliu:111360770"/>
<dbReference type="PROSITE" id="PS50850">
    <property type="entry name" value="MFS"/>
    <property type="match status" value="1"/>
</dbReference>
<evidence type="ECO:0000256" key="6">
    <source>
        <dbReference type="SAM" id="Phobius"/>
    </source>
</evidence>
<comment type="similarity">
    <text evidence="2">Belongs to the major facilitator superfamily. MFSD6 family.</text>
</comment>
<evidence type="ECO:0000313" key="9">
    <source>
        <dbReference type="RefSeq" id="XP_022832726.1"/>
    </source>
</evidence>
<evidence type="ECO:0000256" key="4">
    <source>
        <dbReference type="ARBA" id="ARBA00022989"/>
    </source>
</evidence>
<evidence type="ECO:0000256" key="3">
    <source>
        <dbReference type="ARBA" id="ARBA00022692"/>
    </source>
</evidence>
<dbReference type="CTD" id="39314"/>
<feature type="domain" description="Major facilitator superfamily (MFS) profile" evidence="7">
    <location>
        <begin position="505"/>
        <end position="743"/>
    </location>
</feature>
<dbReference type="RefSeq" id="XP_022832726.1">
    <property type="nucleotide sequence ID" value="XM_022976958.1"/>
</dbReference>
<feature type="transmembrane region" description="Helical" evidence="6">
    <location>
        <begin position="406"/>
        <end position="435"/>
    </location>
</feature>
<dbReference type="InterPro" id="IPR051717">
    <property type="entry name" value="MFS_MFSD6"/>
</dbReference>
<evidence type="ECO:0000256" key="2">
    <source>
        <dbReference type="ARBA" id="ARBA00005241"/>
    </source>
</evidence>
<organism evidence="8 9">
    <name type="scientific">Spodoptera litura</name>
    <name type="common">Asian cotton leafworm</name>
    <dbReference type="NCBI Taxonomy" id="69820"/>
    <lineage>
        <taxon>Eukaryota</taxon>
        <taxon>Metazoa</taxon>
        <taxon>Ecdysozoa</taxon>
        <taxon>Arthropoda</taxon>
        <taxon>Hexapoda</taxon>
        <taxon>Insecta</taxon>
        <taxon>Pterygota</taxon>
        <taxon>Neoptera</taxon>
        <taxon>Endopterygota</taxon>
        <taxon>Lepidoptera</taxon>
        <taxon>Glossata</taxon>
        <taxon>Ditrysia</taxon>
        <taxon>Noctuoidea</taxon>
        <taxon>Noctuidae</taxon>
        <taxon>Amphipyrinae</taxon>
        <taxon>Spodoptera</taxon>
    </lineage>
</organism>
<feature type="transmembrane region" description="Helical" evidence="6">
    <location>
        <begin position="77"/>
        <end position="96"/>
    </location>
</feature>
<evidence type="ECO:0000259" key="7">
    <source>
        <dbReference type="PROSITE" id="PS50850"/>
    </source>
</evidence>
<dbReference type="PANTHER" id="PTHR16172:SF30">
    <property type="entry name" value="SUGAR BABY, ISOFORM C"/>
    <property type="match status" value="1"/>
</dbReference>
<sequence length="743" mass="82946">MLPSKMQINKKLLPIKGHFFFFNAGTAPLVPYLSTYARQLGFSSATVGLIYTVLPIFGLIAKPLFGVIADRFKKQKLIFILFQIITIISFGAIYLIPENRTMSVELDCDGGITMLQSCYKSKDAVDNCKVDYLSNLSLNATSKCEMNCDMTSPKMWQTVCEHWHIPQYCYSNTNNIQYSSIVNNVTLKNDNCAYIAAGNVTLDGHIYSPRCRLGEVYVDVNEPCSFKCDNTKLSTAIGKDRVNMTCIDQNINYKLCPTDTTQLKELTKDPLNSTCEASCDLDVTTPWRLMEICEWWKADTTSYCQPKTRQGEEFPKNLSFTGEILLSSTIQEHECVYIRLHQIELPIENGVVTKHYPVCGLKGQYEDKSDLFLSSCNIRCDNAVVNELIEGAADSRNDKNEFTSTFWLFFFLMILSWIGQAVVVTFADAICFNLLGTKVSQYGKQRLWGSVGWGIFSLLTGVLIDTLSDGAYKDYTIAFILMFVFMMGDVGVSCFLETDSTKMSMNILADVGSLLSSLPTVLFLLWTIAVGLCTGLLWQFLFWLLEDISGLTCDGSGYIKTLQGLVSAIQTFGGEIPFLFVSGYVLKKVGHINMMSLVLLAFGVRFILYSFLTNPWWVLPIEMLQGVTFGMFYPTMTSYANIVSPPGTETTVQGLVGAVFEGVGTSLGSFIGGQLYGTYGGWITFRSFGIGALICCALNWLAFFILKDKIGHARVPSGYSSVIRYEQVNDMIFMLEDMSEGRM</sequence>
<dbReference type="GO" id="GO:0022857">
    <property type="term" value="F:transmembrane transporter activity"/>
    <property type="evidence" value="ECO:0007669"/>
    <property type="project" value="InterPro"/>
</dbReference>
<dbReference type="InterPro" id="IPR024989">
    <property type="entry name" value="MFS_assoc_dom"/>
</dbReference>
<evidence type="ECO:0000313" key="8">
    <source>
        <dbReference type="Proteomes" id="UP000301870"/>
    </source>
</evidence>
<dbReference type="OrthoDB" id="515887at2759"/>
<dbReference type="InterPro" id="IPR036259">
    <property type="entry name" value="MFS_trans_sf"/>
</dbReference>
<dbReference type="PANTHER" id="PTHR16172">
    <property type="entry name" value="MAJOR FACILITATOR SUPERFAMILY DOMAIN-CONTAINING PROTEIN 6-LIKE"/>
    <property type="match status" value="1"/>
</dbReference>
<dbReference type="GO" id="GO:0016020">
    <property type="term" value="C:membrane"/>
    <property type="evidence" value="ECO:0007669"/>
    <property type="project" value="UniProtKB-SubCell"/>
</dbReference>
<keyword evidence="4 6" id="KW-1133">Transmembrane helix</keyword>
<dbReference type="InterPro" id="IPR020846">
    <property type="entry name" value="MFS_dom"/>
</dbReference>
<feature type="transmembrane region" description="Helical" evidence="6">
    <location>
        <begin position="45"/>
        <end position="65"/>
    </location>
</feature>
<feature type="transmembrane region" description="Helical" evidence="6">
    <location>
        <begin position="12"/>
        <end position="33"/>
    </location>
</feature>
<keyword evidence="3 6" id="KW-0812">Transmembrane</keyword>
<gene>
    <name evidence="9" type="primary">LOC111360770</name>
</gene>
<evidence type="ECO:0000256" key="5">
    <source>
        <dbReference type="ARBA" id="ARBA00023136"/>
    </source>
</evidence>
<protein>
    <submittedName>
        <fullName evidence="9">Major facilitator superfamily domain-containing protein 6</fullName>
    </submittedName>
</protein>
<dbReference type="GeneID" id="111360770"/>
<dbReference type="Pfam" id="PF12832">
    <property type="entry name" value="MFS_1_like"/>
    <property type="match status" value="1"/>
</dbReference>
<feature type="transmembrane region" description="Helical" evidence="6">
    <location>
        <begin position="476"/>
        <end position="496"/>
    </location>
</feature>
<dbReference type="SUPFAM" id="SSF103473">
    <property type="entry name" value="MFS general substrate transporter"/>
    <property type="match status" value="2"/>
</dbReference>
<keyword evidence="5 6" id="KW-0472">Membrane</keyword>
<dbReference type="Proteomes" id="UP000301870">
    <property type="component" value="Chromosome Z"/>
</dbReference>
<feature type="transmembrane region" description="Helical" evidence="6">
    <location>
        <begin position="565"/>
        <end position="585"/>
    </location>
</feature>
<feature type="transmembrane region" description="Helical" evidence="6">
    <location>
        <begin position="597"/>
        <end position="617"/>
    </location>
</feature>
<dbReference type="AlphaFoldDB" id="A0A9J7EL90"/>
<keyword evidence="8" id="KW-1185">Reference proteome</keyword>
<evidence type="ECO:0000256" key="1">
    <source>
        <dbReference type="ARBA" id="ARBA00004141"/>
    </source>
</evidence>